<keyword evidence="1" id="KW-0472">Membrane</keyword>
<proteinExistence type="predicted"/>
<comment type="caution">
    <text evidence="2">The sequence shown here is derived from an EMBL/GenBank/DDBJ whole genome shotgun (WGS) entry which is preliminary data.</text>
</comment>
<keyword evidence="3" id="KW-1185">Reference proteome</keyword>
<gene>
    <name evidence="2" type="ORF">DY245_01935</name>
</gene>
<dbReference type="Proteomes" id="UP000262477">
    <property type="component" value="Unassembled WGS sequence"/>
</dbReference>
<dbReference type="OrthoDB" id="8478704at2"/>
<dbReference type="EMBL" id="QUAC01000014">
    <property type="protein sequence ID" value="REK91831.1"/>
    <property type="molecule type" value="Genomic_DNA"/>
</dbReference>
<keyword evidence="1" id="KW-0812">Transmembrane</keyword>
<keyword evidence="1" id="KW-1133">Transmembrane helix</keyword>
<accession>A0A371QAU1</accession>
<dbReference type="AlphaFoldDB" id="A0A371QAU1"/>
<reference evidence="2 3" key="1">
    <citation type="submission" date="2018-08" db="EMBL/GenBank/DDBJ databases">
        <title>Streptomyces NEAU-D10 sp. nov., a novel Actinomycete isolated from soil.</title>
        <authorList>
            <person name="Jin L."/>
        </authorList>
    </citation>
    <scope>NUCLEOTIDE SEQUENCE [LARGE SCALE GENOMIC DNA]</scope>
    <source>
        <strain evidence="2 3">NEAU-D10</strain>
    </source>
</reference>
<protein>
    <submittedName>
        <fullName evidence="2">Uncharacterized protein</fullName>
    </submittedName>
</protein>
<feature type="transmembrane region" description="Helical" evidence="1">
    <location>
        <begin position="55"/>
        <end position="73"/>
    </location>
</feature>
<sequence length="111" mass="12107">MAFGGCSLYWIGDTLLRDGISGWAPVGRWFVLTRVLVTLCVRWSRSRGWGAAQRLALAGGALLTYIWVGFLRVREMDVPRATGVLGNVAFVAGAHSSCWQWPPAPVTVKST</sequence>
<dbReference type="RefSeq" id="WP_128502764.1">
    <property type="nucleotide sequence ID" value="NZ_QUAC01000014.1"/>
</dbReference>
<evidence type="ECO:0000313" key="2">
    <source>
        <dbReference type="EMBL" id="REK91831.1"/>
    </source>
</evidence>
<evidence type="ECO:0000313" key="3">
    <source>
        <dbReference type="Proteomes" id="UP000262477"/>
    </source>
</evidence>
<organism evidence="2 3">
    <name type="scientific">Streptomyces inhibens</name>
    <dbReference type="NCBI Taxonomy" id="2293571"/>
    <lineage>
        <taxon>Bacteria</taxon>
        <taxon>Bacillati</taxon>
        <taxon>Actinomycetota</taxon>
        <taxon>Actinomycetes</taxon>
        <taxon>Kitasatosporales</taxon>
        <taxon>Streptomycetaceae</taxon>
        <taxon>Streptomyces</taxon>
    </lineage>
</organism>
<evidence type="ECO:0000256" key="1">
    <source>
        <dbReference type="SAM" id="Phobius"/>
    </source>
</evidence>
<name>A0A371QAU1_STRIH</name>